<protein>
    <submittedName>
        <fullName evidence="1">Uncharacterized protein</fullName>
    </submittedName>
</protein>
<evidence type="ECO:0000313" key="2">
    <source>
        <dbReference type="Proteomes" id="UP000591131"/>
    </source>
</evidence>
<evidence type="ECO:0000313" key="1">
    <source>
        <dbReference type="EMBL" id="KAF4661780.1"/>
    </source>
</evidence>
<accession>A0A7J6LS06</accession>
<sequence>MVPTLMGRIFIISTVTHQLKIKYDIESRKFFNHTLFNIIEGYLTYIDGLTMKEYPAGDVYPTSLLVSENGSEVLMACAPNQFMTMSNPFLTRASYIEGSVFKVDKLENQDDWTVLLTHNGPYKGGLAGEFYDITPDSIYDDLLLVMCTDTEPDNESLVKGYVYNESSKEARPFFVDLRKCDCRPLLVTLFLQTHGLIPRAVEQLNNKDIIILTRGERLFESRMSMLHMNIESLRGAILDNRIATTQKIMATLSINLVAR</sequence>
<dbReference type="EMBL" id="JAAPAO010000366">
    <property type="protein sequence ID" value="KAF4661780.1"/>
    <property type="molecule type" value="Genomic_DNA"/>
</dbReference>
<name>A0A7J6LS06_PERCH</name>
<proteinExistence type="predicted"/>
<comment type="caution">
    <text evidence="1">The sequence shown here is derived from an EMBL/GenBank/DDBJ whole genome shotgun (WGS) entry which is preliminary data.</text>
</comment>
<keyword evidence="2" id="KW-1185">Reference proteome</keyword>
<organism evidence="1 2">
    <name type="scientific">Perkinsus chesapeaki</name>
    <name type="common">Clam parasite</name>
    <name type="synonym">Perkinsus andrewsi</name>
    <dbReference type="NCBI Taxonomy" id="330153"/>
    <lineage>
        <taxon>Eukaryota</taxon>
        <taxon>Sar</taxon>
        <taxon>Alveolata</taxon>
        <taxon>Perkinsozoa</taxon>
        <taxon>Perkinsea</taxon>
        <taxon>Perkinsida</taxon>
        <taxon>Perkinsidae</taxon>
        <taxon>Perkinsus</taxon>
    </lineage>
</organism>
<dbReference type="Proteomes" id="UP000591131">
    <property type="component" value="Unassembled WGS sequence"/>
</dbReference>
<reference evidence="1 2" key="1">
    <citation type="submission" date="2020-04" db="EMBL/GenBank/DDBJ databases">
        <title>Perkinsus chesapeaki whole genome sequence.</title>
        <authorList>
            <person name="Bogema D.R."/>
        </authorList>
    </citation>
    <scope>NUCLEOTIDE SEQUENCE [LARGE SCALE GENOMIC DNA]</scope>
    <source>
        <strain evidence="1">ATCC PRA-425</strain>
    </source>
</reference>
<gene>
    <name evidence="1" type="ORF">FOL47_006544</name>
</gene>
<dbReference type="AlphaFoldDB" id="A0A7J6LS06"/>